<accession>A0A1F6EEQ6</accession>
<dbReference type="InterPro" id="IPR011530">
    <property type="entry name" value="rRNA_adenine_dimethylase"/>
</dbReference>
<dbReference type="GO" id="GO:0003723">
    <property type="term" value="F:RNA binding"/>
    <property type="evidence" value="ECO:0007669"/>
    <property type="project" value="UniProtKB-UniRule"/>
</dbReference>
<dbReference type="InterPro" id="IPR001737">
    <property type="entry name" value="KsgA/Erm"/>
</dbReference>
<dbReference type="Gene3D" id="3.40.50.150">
    <property type="entry name" value="Vaccinia Virus protein VP39"/>
    <property type="match status" value="1"/>
</dbReference>
<evidence type="ECO:0000256" key="8">
    <source>
        <dbReference type="PROSITE-ProRule" id="PRU01026"/>
    </source>
</evidence>
<organism evidence="10 11">
    <name type="scientific">Candidatus Kaiserbacteria bacterium RIFCSPLOWO2_01_FULL_51_21</name>
    <dbReference type="NCBI Taxonomy" id="1798508"/>
    <lineage>
        <taxon>Bacteria</taxon>
        <taxon>Candidatus Kaiseribacteriota</taxon>
    </lineage>
</organism>
<dbReference type="InterPro" id="IPR023165">
    <property type="entry name" value="rRNA_Ade_diMease-like_C"/>
</dbReference>
<dbReference type="GO" id="GO:0005829">
    <property type="term" value="C:cytosol"/>
    <property type="evidence" value="ECO:0007669"/>
    <property type="project" value="TreeGrafter"/>
</dbReference>
<dbReference type="HAMAP" id="MF_00607">
    <property type="entry name" value="16SrRNA_methyltr_A"/>
    <property type="match status" value="1"/>
</dbReference>
<feature type="binding site" evidence="7 8">
    <location>
        <position position="85"/>
    </location>
    <ligand>
        <name>S-adenosyl-L-methionine</name>
        <dbReference type="ChEBI" id="CHEBI:59789"/>
    </ligand>
</feature>
<dbReference type="GO" id="GO:0052908">
    <property type="term" value="F:16S rRNA (adenine(1518)-N(6)/adenine(1519)-N(6))-dimethyltransferase activity"/>
    <property type="evidence" value="ECO:0007669"/>
    <property type="project" value="UniProtKB-EC"/>
</dbReference>
<keyword evidence="1 7" id="KW-0963">Cytoplasm</keyword>
<reference evidence="10 11" key="1">
    <citation type="journal article" date="2016" name="Nat. Commun.">
        <title>Thousands of microbial genomes shed light on interconnected biogeochemical processes in an aquifer system.</title>
        <authorList>
            <person name="Anantharaman K."/>
            <person name="Brown C.T."/>
            <person name="Hug L.A."/>
            <person name="Sharon I."/>
            <person name="Castelle C.J."/>
            <person name="Probst A.J."/>
            <person name="Thomas B.C."/>
            <person name="Singh A."/>
            <person name="Wilkins M.J."/>
            <person name="Karaoz U."/>
            <person name="Brodie E.L."/>
            <person name="Williams K.H."/>
            <person name="Hubbard S.S."/>
            <person name="Banfield J.F."/>
        </authorList>
    </citation>
    <scope>NUCLEOTIDE SEQUENCE [LARGE SCALE GENOMIC DNA]</scope>
</reference>
<evidence type="ECO:0000256" key="2">
    <source>
        <dbReference type="ARBA" id="ARBA00022552"/>
    </source>
</evidence>
<comment type="caution">
    <text evidence="10">The sequence shown here is derived from an EMBL/GenBank/DDBJ whole genome shotgun (WGS) entry which is preliminary data.</text>
</comment>
<comment type="catalytic activity">
    <reaction evidence="7">
        <text>adenosine(1518)/adenosine(1519) in 16S rRNA + 4 S-adenosyl-L-methionine = N(6)-dimethyladenosine(1518)/N(6)-dimethyladenosine(1519) in 16S rRNA + 4 S-adenosyl-L-homocysteine + 4 H(+)</text>
        <dbReference type="Rhea" id="RHEA:19609"/>
        <dbReference type="Rhea" id="RHEA-COMP:10232"/>
        <dbReference type="Rhea" id="RHEA-COMP:10233"/>
        <dbReference type="ChEBI" id="CHEBI:15378"/>
        <dbReference type="ChEBI" id="CHEBI:57856"/>
        <dbReference type="ChEBI" id="CHEBI:59789"/>
        <dbReference type="ChEBI" id="CHEBI:74411"/>
        <dbReference type="ChEBI" id="CHEBI:74493"/>
        <dbReference type="EC" id="2.1.1.182"/>
    </reaction>
</comment>
<dbReference type="EMBL" id="MFLV01000011">
    <property type="protein sequence ID" value="OGG71702.1"/>
    <property type="molecule type" value="Genomic_DNA"/>
</dbReference>
<dbReference type="InterPro" id="IPR020596">
    <property type="entry name" value="rRNA_Ade_Mease_Trfase_CS"/>
</dbReference>
<dbReference type="Proteomes" id="UP000179115">
    <property type="component" value="Unassembled WGS sequence"/>
</dbReference>
<protein>
    <recommendedName>
        <fullName evidence="7">Ribosomal RNA small subunit methyltransferase A</fullName>
        <ecNumber evidence="7">2.1.1.182</ecNumber>
    </recommendedName>
    <alternativeName>
        <fullName evidence="7">16S rRNA (adenine(1518)-N(6)/adenine(1519)-N(6))-dimethyltransferase</fullName>
    </alternativeName>
    <alternativeName>
        <fullName evidence="7">16S rRNA dimethyladenosine transferase</fullName>
    </alternativeName>
    <alternativeName>
        <fullName evidence="7">16S rRNA dimethylase</fullName>
    </alternativeName>
    <alternativeName>
        <fullName evidence="7">S-adenosylmethionine-6-N', N'-adenosyl(rRNA) dimethyltransferase</fullName>
    </alternativeName>
</protein>
<gene>
    <name evidence="7" type="primary">rsmA</name>
    <name evidence="7" type="synonym">ksgA</name>
    <name evidence="10" type="ORF">A3A35_00700</name>
</gene>
<evidence type="ECO:0000256" key="3">
    <source>
        <dbReference type="ARBA" id="ARBA00022603"/>
    </source>
</evidence>
<dbReference type="PANTHER" id="PTHR11727:SF7">
    <property type="entry name" value="DIMETHYLADENOSINE TRANSFERASE-RELATED"/>
    <property type="match status" value="1"/>
</dbReference>
<evidence type="ECO:0000256" key="6">
    <source>
        <dbReference type="ARBA" id="ARBA00022884"/>
    </source>
</evidence>
<feature type="domain" description="Ribosomal RNA adenine methylase transferase N-terminal" evidence="9">
    <location>
        <begin position="16"/>
        <end position="188"/>
    </location>
</feature>
<dbReference type="Pfam" id="PF00398">
    <property type="entry name" value="RrnaAD"/>
    <property type="match status" value="1"/>
</dbReference>
<dbReference type="NCBIfam" id="TIGR00755">
    <property type="entry name" value="ksgA"/>
    <property type="match status" value="1"/>
</dbReference>
<comment type="subcellular location">
    <subcellularLocation>
        <location evidence="7">Cytoplasm</location>
    </subcellularLocation>
</comment>
<dbReference type="InterPro" id="IPR029063">
    <property type="entry name" value="SAM-dependent_MTases_sf"/>
</dbReference>
<comment type="function">
    <text evidence="7">Specifically dimethylates two adjacent adenosines (A1518 and A1519) in the loop of a conserved hairpin near the 3'-end of 16S rRNA in the 30S particle. May play a critical role in biogenesis of 30S subunits.</text>
</comment>
<evidence type="ECO:0000313" key="10">
    <source>
        <dbReference type="EMBL" id="OGG71702.1"/>
    </source>
</evidence>
<evidence type="ECO:0000256" key="5">
    <source>
        <dbReference type="ARBA" id="ARBA00022691"/>
    </source>
</evidence>
<feature type="binding site" evidence="7 8">
    <location>
        <position position="11"/>
    </location>
    <ligand>
        <name>S-adenosyl-L-methionine</name>
        <dbReference type="ChEBI" id="CHEBI:59789"/>
    </ligand>
</feature>
<proteinExistence type="inferred from homology"/>
<dbReference type="Gene3D" id="1.10.8.100">
    <property type="entry name" value="Ribosomal RNA adenine dimethylase-like, domain 2"/>
    <property type="match status" value="1"/>
</dbReference>
<dbReference type="SMART" id="SM00650">
    <property type="entry name" value="rADc"/>
    <property type="match status" value="1"/>
</dbReference>
<dbReference type="EC" id="2.1.1.182" evidence="7"/>
<evidence type="ECO:0000256" key="7">
    <source>
        <dbReference type="HAMAP-Rule" id="MF_00607"/>
    </source>
</evidence>
<feature type="binding site" evidence="7 8">
    <location>
        <position position="36"/>
    </location>
    <ligand>
        <name>S-adenosyl-L-methionine</name>
        <dbReference type="ChEBI" id="CHEBI:59789"/>
    </ligand>
</feature>
<dbReference type="AlphaFoldDB" id="A0A1F6EEQ6"/>
<dbReference type="PROSITE" id="PS01131">
    <property type="entry name" value="RRNA_A_DIMETH"/>
    <property type="match status" value="1"/>
</dbReference>
<dbReference type="CDD" id="cd02440">
    <property type="entry name" value="AdoMet_MTases"/>
    <property type="match status" value="1"/>
</dbReference>
<feature type="binding site" evidence="7 8">
    <location>
        <position position="57"/>
    </location>
    <ligand>
        <name>S-adenosyl-L-methionine</name>
        <dbReference type="ChEBI" id="CHEBI:59789"/>
    </ligand>
</feature>
<feature type="binding site" evidence="7 8">
    <location>
        <position position="9"/>
    </location>
    <ligand>
        <name>S-adenosyl-L-methionine</name>
        <dbReference type="ChEBI" id="CHEBI:59789"/>
    </ligand>
</feature>
<comment type="similarity">
    <text evidence="7">Belongs to the class I-like SAM-binding methyltransferase superfamily. rRNA adenine N(6)-methyltransferase family. RsmA subfamily.</text>
</comment>
<dbReference type="SUPFAM" id="SSF53335">
    <property type="entry name" value="S-adenosyl-L-methionine-dependent methyltransferases"/>
    <property type="match status" value="1"/>
</dbReference>
<dbReference type="PROSITE" id="PS51689">
    <property type="entry name" value="SAM_RNA_A_N6_MT"/>
    <property type="match status" value="1"/>
</dbReference>
<evidence type="ECO:0000256" key="4">
    <source>
        <dbReference type="ARBA" id="ARBA00022679"/>
    </source>
</evidence>
<dbReference type="InterPro" id="IPR020598">
    <property type="entry name" value="rRNA_Ade_methylase_Trfase_N"/>
</dbReference>
<keyword evidence="2 7" id="KW-0698">rRNA processing</keyword>
<sequence>MKKKSLGQHFLTSSTIAGKIADAARLTNKDIVLEVGPGGGILTRELLKRMGKVIAIEKDDRLIEPLTKQFAKEISAKQLVIIHGDALQIDQATMGLSAGKYSVVANIPYYITGALIRKLLESSVYPKQMVLLVQKEVAERIARDRKESLLSLSIKAYGTPYYVATVKRGSFSPVPAVDSAILRIDGISKKNFTRFSEKHFFEVLRIGFAHKRKLLSGNLGGFFGKGKVQQVFQTLGISPKARAEELSLKKWFKLGISLK</sequence>
<feature type="binding site" evidence="7 8">
    <location>
        <position position="106"/>
    </location>
    <ligand>
        <name>S-adenosyl-L-methionine</name>
        <dbReference type="ChEBI" id="CHEBI:59789"/>
    </ligand>
</feature>
<keyword evidence="6 7" id="KW-0694">RNA-binding</keyword>
<keyword evidence="3 7" id="KW-0489">Methyltransferase</keyword>
<keyword evidence="5 7" id="KW-0949">S-adenosyl-L-methionine</keyword>
<evidence type="ECO:0000313" key="11">
    <source>
        <dbReference type="Proteomes" id="UP000179115"/>
    </source>
</evidence>
<dbReference type="PANTHER" id="PTHR11727">
    <property type="entry name" value="DIMETHYLADENOSINE TRANSFERASE"/>
    <property type="match status" value="1"/>
</dbReference>
<name>A0A1F6EEQ6_9BACT</name>
<evidence type="ECO:0000259" key="9">
    <source>
        <dbReference type="SMART" id="SM00650"/>
    </source>
</evidence>
<dbReference type="STRING" id="1798508.A3A35_00700"/>
<evidence type="ECO:0000256" key="1">
    <source>
        <dbReference type="ARBA" id="ARBA00022490"/>
    </source>
</evidence>
<keyword evidence="4 7" id="KW-0808">Transferase</keyword>